<evidence type="ECO:0000256" key="6">
    <source>
        <dbReference type="ARBA" id="ARBA00011738"/>
    </source>
</evidence>
<dbReference type="PANTHER" id="PTHR32315:SF3">
    <property type="entry name" value="ADENINE PHOSPHORIBOSYLTRANSFERASE"/>
    <property type="match status" value="1"/>
</dbReference>
<dbReference type="GO" id="GO:0003999">
    <property type="term" value="F:adenine phosphoribosyltransferase activity"/>
    <property type="evidence" value="ECO:0007669"/>
    <property type="project" value="UniProtKB-UniRule"/>
</dbReference>
<dbReference type="GO" id="GO:0016208">
    <property type="term" value="F:AMP binding"/>
    <property type="evidence" value="ECO:0007669"/>
    <property type="project" value="TreeGrafter"/>
</dbReference>
<dbReference type="InterPro" id="IPR050054">
    <property type="entry name" value="UPRTase/APRTase"/>
</dbReference>
<keyword evidence="8 12" id="KW-0963">Cytoplasm</keyword>
<dbReference type="GO" id="GO:0005737">
    <property type="term" value="C:cytoplasm"/>
    <property type="evidence" value="ECO:0007669"/>
    <property type="project" value="UniProtKB-SubCell"/>
</dbReference>
<keyword evidence="15" id="KW-1185">Reference proteome</keyword>
<evidence type="ECO:0000259" key="13">
    <source>
        <dbReference type="Pfam" id="PF00156"/>
    </source>
</evidence>
<dbReference type="Pfam" id="PF00156">
    <property type="entry name" value="Pribosyltran"/>
    <property type="match status" value="1"/>
</dbReference>
<dbReference type="NCBIfam" id="NF002634">
    <property type="entry name" value="PRK02304.1-3"/>
    <property type="match status" value="1"/>
</dbReference>
<organism evidence="14 15">
    <name type="scientific">Coriobacterium glomerans (strain ATCC 49209 / DSM 20642 / JCM 10262 / PW2)</name>
    <dbReference type="NCBI Taxonomy" id="700015"/>
    <lineage>
        <taxon>Bacteria</taxon>
        <taxon>Bacillati</taxon>
        <taxon>Actinomycetota</taxon>
        <taxon>Coriobacteriia</taxon>
        <taxon>Coriobacteriales</taxon>
        <taxon>Coriobacteriaceae</taxon>
        <taxon>Coriobacterium</taxon>
    </lineage>
</organism>
<dbReference type="NCBIfam" id="NF002636">
    <property type="entry name" value="PRK02304.1-5"/>
    <property type="match status" value="1"/>
</dbReference>
<dbReference type="EC" id="2.4.2.7" evidence="7 12"/>
<evidence type="ECO:0000256" key="3">
    <source>
        <dbReference type="ARBA" id="ARBA00004496"/>
    </source>
</evidence>
<accession>F2N7W1</accession>
<evidence type="ECO:0000256" key="12">
    <source>
        <dbReference type="HAMAP-Rule" id="MF_00004"/>
    </source>
</evidence>
<dbReference type="RefSeq" id="WP_013708813.1">
    <property type="nucleotide sequence ID" value="NC_015389.1"/>
</dbReference>
<protein>
    <recommendedName>
        <fullName evidence="7 12">Adenine phosphoribosyltransferase</fullName>
        <shortName evidence="12">APRT</shortName>
        <ecNumber evidence="7 12">2.4.2.7</ecNumber>
    </recommendedName>
</protein>
<dbReference type="Proteomes" id="UP000006851">
    <property type="component" value="Chromosome"/>
</dbReference>
<dbReference type="InterPro" id="IPR029057">
    <property type="entry name" value="PRTase-like"/>
</dbReference>
<evidence type="ECO:0000256" key="10">
    <source>
        <dbReference type="ARBA" id="ARBA00022679"/>
    </source>
</evidence>
<comment type="catalytic activity">
    <reaction evidence="1 12">
        <text>AMP + diphosphate = 5-phospho-alpha-D-ribose 1-diphosphate + adenine</text>
        <dbReference type="Rhea" id="RHEA:16609"/>
        <dbReference type="ChEBI" id="CHEBI:16708"/>
        <dbReference type="ChEBI" id="CHEBI:33019"/>
        <dbReference type="ChEBI" id="CHEBI:58017"/>
        <dbReference type="ChEBI" id="CHEBI:456215"/>
        <dbReference type="EC" id="2.4.2.7"/>
    </reaction>
</comment>
<dbReference type="GO" id="GO:0006168">
    <property type="term" value="P:adenine salvage"/>
    <property type="evidence" value="ECO:0007669"/>
    <property type="project" value="InterPro"/>
</dbReference>
<keyword evidence="9 12" id="KW-0328">Glycosyltransferase</keyword>
<dbReference type="EMBL" id="CP002628">
    <property type="protein sequence ID" value="AEB07070.1"/>
    <property type="molecule type" value="Genomic_DNA"/>
</dbReference>
<evidence type="ECO:0000256" key="7">
    <source>
        <dbReference type="ARBA" id="ARBA00011893"/>
    </source>
</evidence>
<evidence type="ECO:0000256" key="4">
    <source>
        <dbReference type="ARBA" id="ARBA00004659"/>
    </source>
</evidence>
<dbReference type="SUPFAM" id="SSF53271">
    <property type="entry name" value="PRTase-like"/>
    <property type="match status" value="1"/>
</dbReference>
<gene>
    <name evidence="12" type="primary">apt</name>
    <name evidence="14" type="ordered locus">Corgl_0962</name>
</gene>
<dbReference type="KEGG" id="cgo:Corgl_0962"/>
<dbReference type="GO" id="GO:0044209">
    <property type="term" value="P:AMP salvage"/>
    <property type="evidence" value="ECO:0007669"/>
    <property type="project" value="UniProtKB-UniRule"/>
</dbReference>
<dbReference type="STRING" id="700015.Corgl_0962"/>
<dbReference type="GO" id="GO:0002055">
    <property type="term" value="F:adenine binding"/>
    <property type="evidence" value="ECO:0007669"/>
    <property type="project" value="TreeGrafter"/>
</dbReference>
<feature type="domain" description="Phosphoribosyltransferase" evidence="13">
    <location>
        <begin position="40"/>
        <end position="151"/>
    </location>
</feature>
<dbReference type="UniPathway" id="UPA00588">
    <property type="reaction ID" value="UER00646"/>
</dbReference>
<sequence>MSTFDFSAYIADIPDYPEPGVLFKDITPLFADAVAMRATIATIAEHFQGQGVTKVIGPEARGFMVGVPVALEVGAGFVPARKPGKLPRETISVSYDLEYGTDTLQIHADALTAEDRVLIIDDLVATGGTLAATGELVQTTGAHLIGYGCILELGFLHPRDALAKVGEHELFSLVKVD</sequence>
<comment type="similarity">
    <text evidence="5 12">Belongs to the purine/pyrimidine phosphoribosyltransferase family.</text>
</comment>
<keyword evidence="10 12" id="KW-0808">Transferase</keyword>
<proteinExistence type="inferred from homology"/>
<dbReference type="eggNOG" id="COG0503">
    <property type="taxonomic scope" value="Bacteria"/>
</dbReference>
<dbReference type="NCBIfam" id="TIGR01090">
    <property type="entry name" value="apt"/>
    <property type="match status" value="1"/>
</dbReference>
<evidence type="ECO:0000256" key="11">
    <source>
        <dbReference type="ARBA" id="ARBA00022726"/>
    </source>
</evidence>
<evidence type="ECO:0000256" key="5">
    <source>
        <dbReference type="ARBA" id="ARBA00008391"/>
    </source>
</evidence>
<dbReference type="Gene3D" id="3.40.50.2020">
    <property type="match status" value="1"/>
</dbReference>
<name>F2N7W1_CORGP</name>
<dbReference type="PANTHER" id="PTHR32315">
    <property type="entry name" value="ADENINE PHOSPHORIBOSYLTRANSFERASE"/>
    <property type="match status" value="1"/>
</dbReference>
<dbReference type="HOGENOM" id="CLU_063339_3_0_11"/>
<reference evidence="15" key="1">
    <citation type="journal article" date="2013" name="Stand. Genomic Sci.">
        <title>Complete genome sequence of Coriobacterium glomerans type strain (PW2(T)) from the midgut of Pyrrhocoris apterus L. (red soldier bug).</title>
        <authorList>
            <person name="Stackebrandt E."/>
            <person name="Zeytun A."/>
            <person name="Lapidus A."/>
            <person name="Nolan M."/>
            <person name="Lucas S."/>
            <person name="Hammon N."/>
            <person name="Deshpande S."/>
            <person name="Cheng J.F."/>
            <person name="Tapia R."/>
            <person name="Goodwin L.A."/>
            <person name="Pitluck S."/>
            <person name="Liolios K."/>
            <person name="Pagani I."/>
            <person name="Ivanova N."/>
            <person name="Mavromatis K."/>
            <person name="Mikhailova N."/>
            <person name="Huntemann M."/>
            <person name="Pati A."/>
            <person name="Chen A."/>
            <person name="Palaniappan K."/>
            <person name="Chang Y.J."/>
            <person name="Land M."/>
            <person name="Hauser L."/>
            <person name="Rohde M."/>
            <person name="Pukall R."/>
            <person name="Goker M."/>
            <person name="Detter J.C."/>
            <person name="Woyke T."/>
            <person name="Bristow J."/>
            <person name="Eisen J.A."/>
            <person name="Markowitz V."/>
            <person name="Hugenholtz P."/>
            <person name="Kyrpides N.C."/>
            <person name="Klenk H.P."/>
        </authorList>
    </citation>
    <scope>NUCLEOTIDE SEQUENCE</scope>
    <source>
        <strain evidence="15">ATCC 49209 / DSM 20642 / JCM 10262 / PW2</strain>
    </source>
</reference>
<dbReference type="CDD" id="cd06223">
    <property type="entry name" value="PRTases_typeI"/>
    <property type="match status" value="1"/>
</dbReference>
<dbReference type="InterPro" id="IPR000836">
    <property type="entry name" value="PRTase_dom"/>
</dbReference>
<dbReference type="GO" id="GO:0006166">
    <property type="term" value="P:purine ribonucleoside salvage"/>
    <property type="evidence" value="ECO:0007669"/>
    <property type="project" value="UniProtKB-UniRule"/>
</dbReference>
<evidence type="ECO:0000256" key="1">
    <source>
        <dbReference type="ARBA" id="ARBA00000868"/>
    </source>
</evidence>
<evidence type="ECO:0000313" key="15">
    <source>
        <dbReference type="Proteomes" id="UP000006851"/>
    </source>
</evidence>
<dbReference type="FunFam" id="3.40.50.2020:FF:000004">
    <property type="entry name" value="Adenine phosphoribosyltransferase"/>
    <property type="match status" value="1"/>
</dbReference>
<comment type="subcellular location">
    <subcellularLocation>
        <location evidence="3 12">Cytoplasm</location>
    </subcellularLocation>
</comment>
<evidence type="ECO:0000256" key="8">
    <source>
        <dbReference type="ARBA" id="ARBA00022490"/>
    </source>
</evidence>
<evidence type="ECO:0000256" key="2">
    <source>
        <dbReference type="ARBA" id="ARBA00003968"/>
    </source>
</evidence>
<dbReference type="InterPro" id="IPR005764">
    <property type="entry name" value="Ade_phspho_trans"/>
</dbReference>
<dbReference type="HAMAP" id="MF_00004">
    <property type="entry name" value="Aden_phosphoribosyltr"/>
    <property type="match status" value="1"/>
</dbReference>
<keyword evidence="11 12" id="KW-0660">Purine salvage</keyword>
<comment type="pathway">
    <text evidence="4 12">Purine metabolism; AMP biosynthesis via salvage pathway; AMP from adenine: step 1/1.</text>
</comment>
<evidence type="ECO:0000256" key="9">
    <source>
        <dbReference type="ARBA" id="ARBA00022676"/>
    </source>
</evidence>
<evidence type="ECO:0000313" key="14">
    <source>
        <dbReference type="EMBL" id="AEB07070.1"/>
    </source>
</evidence>
<comment type="subunit">
    <text evidence="6 12">Homodimer.</text>
</comment>
<dbReference type="AlphaFoldDB" id="F2N7W1"/>
<comment type="function">
    <text evidence="2 12">Catalyzes a salvage reaction resulting in the formation of AMP, that is energically less costly than de novo synthesis.</text>
</comment>
<dbReference type="OrthoDB" id="9803963at2"/>